<dbReference type="Gene3D" id="1.10.357.140">
    <property type="entry name" value="UbiA prenyltransferase"/>
    <property type="match status" value="1"/>
</dbReference>
<evidence type="ECO:0000313" key="7">
    <source>
        <dbReference type="EMBL" id="HHM01834.1"/>
    </source>
</evidence>
<name>A0A7V5VED7_CALAY</name>
<evidence type="ECO:0000256" key="1">
    <source>
        <dbReference type="ARBA" id="ARBA00004141"/>
    </source>
</evidence>
<evidence type="ECO:0000256" key="4">
    <source>
        <dbReference type="ARBA" id="ARBA00022989"/>
    </source>
</evidence>
<keyword evidence="4 6" id="KW-1133">Transmembrane helix</keyword>
<sequence>MMSALFRIIRPGNVLITFLSVLTAAWLVSDTVFTPLLLRAALAASFVTAAANIINDIFDLDIDRVNRPGRILPSGRLSLPAARLFYKTLNMVALALVVDRLPLFLIIAGSQLLLYVYSRSFKKMMLIGNVLVAFMGGLAFVYGALAAGGVTAGLFPALFAALFHFSRELIKDLQDVEGDRKYQAHTFAVRFGAENIVKMVDAVFILLSGILLLPFLLSMYNVYYIYMVVPGVMLVMFYCSWQLHKDPGTETLSRMSALLKADMLIGLVSIIVGVKL</sequence>
<feature type="transmembrane region" description="Helical" evidence="6">
    <location>
        <begin position="92"/>
        <end position="117"/>
    </location>
</feature>
<evidence type="ECO:0000256" key="2">
    <source>
        <dbReference type="ARBA" id="ARBA00022475"/>
    </source>
</evidence>
<keyword evidence="2" id="KW-1003">Cell membrane</keyword>
<accession>A0A7V5VED7</accession>
<dbReference type="Pfam" id="PF01040">
    <property type="entry name" value="UbiA"/>
    <property type="match status" value="1"/>
</dbReference>
<dbReference type="PANTHER" id="PTHR42723:SF1">
    <property type="entry name" value="CHLOROPHYLL SYNTHASE, CHLOROPLASTIC"/>
    <property type="match status" value="1"/>
</dbReference>
<evidence type="ECO:0000256" key="5">
    <source>
        <dbReference type="ARBA" id="ARBA00023136"/>
    </source>
</evidence>
<feature type="transmembrane region" description="Helical" evidence="6">
    <location>
        <begin position="12"/>
        <end position="29"/>
    </location>
</feature>
<reference evidence="7" key="1">
    <citation type="journal article" date="2020" name="mSystems">
        <title>Genome- and Community-Level Interaction Insights into Carbon Utilization and Element Cycling Functions of Hydrothermarchaeota in Hydrothermal Sediment.</title>
        <authorList>
            <person name="Zhou Z."/>
            <person name="Liu Y."/>
            <person name="Xu W."/>
            <person name="Pan J."/>
            <person name="Luo Z.H."/>
            <person name="Li M."/>
        </authorList>
    </citation>
    <scope>NUCLEOTIDE SEQUENCE [LARGE SCALE GENOMIC DNA]</scope>
    <source>
        <strain evidence="7">HyVt-460</strain>
    </source>
</reference>
<keyword evidence="5 6" id="KW-0472">Membrane</keyword>
<feature type="transmembrane region" description="Helical" evidence="6">
    <location>
        <begin position="124"/>
        <end position="142"/>
    </location>
</feature>
<comment type="subcellular location">
    <subcellularLocation>
        <location evidence="1">Membrane</location>
        <topology evidence="1">Multi-pass membrane protein</topology>
    </subcellularLocation>
</comment>
<dbReference type="EMBL" id="DRLI01000088">
    <property type="protein sequence ID" value="HHM01834.1"/>
    <property type="molecule type" value="Genomic_DNA"/>
</dbReference>
<feature type="transmembrane region" description="Helical" evidence="6">
    <location>
        <begin position="223"/>
        <end position="243"/>
    </location>
</feature>
<dbReference type="Gene3D" id="1.20.120.1780">
    <property type="entry name" value="UbiA prenyltransferase"/>
    <property type="match status" value="1"/>
</dbReference>
<proteinExistence type="predicted"/>
<evidence type="ECO:0000256" key="3">
    <source>
        <dbReference type="ARBA" id="ARBA00022692"/>
    </source>
</evidence>
<dbReference type="InterPro" id="IPR044878">
    <property type="entry name" value="UbiA_sf"/>
</dbReference>
<keyword evidence="3 6" id="KW-0812">Transmembrane</keyword>
<feature type="transmembrane region" description="Helical" evidence="6">
    <location>
        <begin position="199"/>
        <end position="217"/>
    </location>
</feature>
<protein>
    <recommendedName>
        <fullName evidence="8">Geranylgeranylglycerol-phosphate geranylgeranyltransferase</fullName>
    </recommendedName>
</protein>
<dbReference type="GO" id="GO:0016020">
    <property type="term" value="C:membrane"/>
    <property type="evidence" value="ECO:0007669"/>
    <property type="project" value="UniProtKB-SubCell"/>
</dbReference>
<dbReference type="CDD" id="cd13961">
    <property type="entry name" value="PT_UbiA_DGGGPS"/>
    <property type="match status" value="1"/>
</dbReference>
<dbReference type="GO" id="GO:0016765">
    <property type="term" value="F:transferase activity, transferring alkyl or aryl (other than methyl) groups"/>
    <property type="evidence" value="ECO:0007669"/>
    <property type="project" value="InterPro"/>
</dbReference>
<dbReference type="Proteomes" id="UP000885771">
    <property type="component" value="Unassembled WGS sequence"/>
</dbReference>
<comment type="caution">
    <text evidence="7">The sequence shown here is derived from an EMBL/GenBank/DDBJ whole genome shotgun (WGS) entry which is preliminary data.</text>
</comment>
<gene>
    <name evidence="7" type="ORF">ENJ15_02395</name>
</gene>
<dbReference type="PANTHER" id="PTHR42723">
    <property type="entry name" value="CHLOROPHYLL SYNTHASE"/>
    <property type="match status" value="1"/>
</dbReference>
<organism evidence="7">
    <name type="scientific">Caldithrix abyssi</name>
    <dbReference type="NCBI Taxonomy" id="187145"/>
    <lineage>
        <taxon>Bacteria</taxon>
        <taxon>Pseudomonadati</taxon>
        <taxon>Calditrichota</taxon>
        <taxon>Calditrichia</taxon>
        <taxon>Calditrichales</taxon>
        <taxon>Calditrichaceae</taxon>
        <taxon>Caldithrix</taxon>
    </lineage>
</organism>
<dbReference type="InterPro" id="IPR050475">
    <property type="entry name" value="Prenyltransferase_related"/>
</dbReference>
<dbReference type="AlphaFoldDB" id="A0A7V5VED7"/>
<evidence type="ECO:0000256" key="6">
    <source>
        <dbReference type="SAM" id="Phobius"/>
    </source>
</evidence>
<evidence type="ECO:0008006" key="8">
    <source>
        <dbReference type="Google" id="ProtNLM"/>
    </source>
</evidence>
<dbReference type="InterPro" id="IPR000537">
    <property type="entry name" value="UbiA_prenyltransferase"/>
</dbReference>